<organism evidence="1 2">
    <name type="scientific">Trifolium medium</name>
    <dbReference type="NCBI Taxonomy" id="97028"/>
    <lineage>
        <taxon>Eukaryota</taxon>
        <taxon>Viridiplantae</taxon>
        <taxon>Streptophyta</taxon>
        <taxon>Embryophyta</taxon>
        <taxon>Tracheophyta</taxon>
        <taxon>Spermatophyta</taxon>
        <taxon>Magnoliopsida</taxon>
        <taxon>eudicotyledons</taxon>
        <taxon>Gunneridae</taxon>
        <taxon>Pentapetalae</taxon>
        <taxon>rosids</taxon>
        <taxon>fabids</taxon>
        <taxon>Fabales</taxon>
        <taxon>Fabaceae</taxon>
        <taxon>Papilionoideae</taxon>
        <taxon>50 kb inversion clade</taxon>
        <taxon>NPAAA clade</taxon>
        <taxon>Hologalegina</taxon>
        <taxon>IRL clade</taxon>
        <taxon>Trifolieae</taxon>
        <taxon>Trifolium</taxon>
    </lineage>
</organism>
<feature type="non-terminal residue" evidence="1">
    <location>
        <position position="55"/>
    </location>
</feature>
<dbReference type="PANTHER" id="PTHR11439:SF515">
    <property type="entry name" value="GAG-POL POLYPROTEIN"/>
    <property type="match status" value="1"/>
</dbReference>
<comment type="caution">
    <text evidence="1">The sequence shown here is derived from an EMBL/GenBank/DDBJ whole genome shotgun (WGS) entry which is preliminary data.</text>
</comment>
<keyword evidence="2" id="KW-1185">Reference proteome</keyword>
<accession>A0A392UZL1</accession>
<dbReference type="EMBL" id="LXQA011019590">
    <property type="protein sequence ID" value="MCI81458.1"/>
    <property type="molecule type" value="Genomic_DNA"/>
</dbReference>
<sequence>MEQSRVCHLTAGKRIMRYIKGTIDHGVLKPSQKSIDKKINVHGYSDSDWGGDQDD</sequence>
<dbReference type="Proteomes" id="UP000265520">
    <property type="component" value="Unassembled WGS sequence"/>
</dbReference>
<evidence type="ECO:0000313" key="1">
    <source>
        <dbReference type="EMBL" id="MCI81458.1"/>
    </source>
</evidence>
<dbReference type="PANTHER" id="PTHR11439">
    <property type="entry name" value="GAG-POL-RELATED RETROTRANSPOSON"/>
    <property type="match status" value="1"/>
</dbReference>
<protein>
    <submittedName>
        <fullName evidence="1">Copia protein</fullName>
    </submittedName>
</protein>
<proteinExistence type="predicted"/>
<reference evidence="1 2" key="1">
    <citation type="journal article" date="2018" name="Front. Plant Sci.">
        <title>Red Clover (Trifolium pratense) and Zigzag Clover (T. medium) - A Picture of Genomic Similarities and Differences.</title>
        <authorList>
            <person name="Dluhosova J."/>
            <person name="Istvanek J."/>
            <person name="Nedelnik J."/>
            <person name="Repkova J."/>
        </authorList>
    </citation>
    <scope>NUCLEOTIDE SEQUENCE [LARGE SCALE GENOMIC DNA]</scope>
    <source>
        <strain evidence="2">cv. 10/8</strain>
        <tissue evidence="1">Leaf</tissue>
    </source>
</reference>
<evidence type="ECO:0000313" key="2">
    <source>
        <dbReference type="Proteomes" id="UP000265520"/>
    </source>
</evidence>
<name>A0A392UZL1_9FABA</name>
<dbReference type="AlphaFoldDB" id="A0A392UZL1"/>